<feature type="transmembrane region" description="Helical" evidence="8">
    <location>
        <begin position="169"/>
        <end position="188"/>
    </location>
</feature>
<proteinExistence type="inferred from homology"/>
<dbReference type="RefSeq" id="WP_088421471.1">
    <property type="nucleotide sequence ID" value="NZ_NJBA01000012.1"/>
</dbReference>
<evidence type="ECO:0000256" key="2">
    <source>
        <dbReference type="ARBA" id="ARBA00009142"/>
    </source>
</evidence>
<dbReference type="Proteomes" id="UP000198145">
    <property type="component" value="Unassembled WGS sequence"/>
</dbReference>
<evidence type="ECO:0000313" key="9">
    <source>
        <dbReference type="EMBL" id="OWP47746.1"/>
    </source>
</evidence>
<evidence type="ECO:0000256" key="1">
    <source>
        <dbReference type="ARBA" id="ARBA00004651"/>
    </source>
</evidence>
<dbReference type="EMBL" id="NJBA01000012">
    <property type="protein sequence ID" value="OWP47746.1"/>
    <property type="molecule type" value="Genomic_DNA"/>
</dbReference>
<keyword evidence="4 8" id="KW-1003">Cell membrane</keyword>
<dbReference type="GO" id="GO:0005886">
    <property type="term" value="C:plasma membrane"/>
    <property type="evidence" value="ECO:0007669"/>
    <property type="project" value="UniProtKB-SubCell"/>
</dbReference>
<comment type="caution">
    <text evidence="9">The sequence shown here is derived from an EMBL/GenBank/DDBJ whole genome shotgun (WGS) entry which is preliminary data.</text>
</comment>
<keyword evidence="6 8" id="KW-1133">Transmembrane helix</keyword>
<evidence type="ECO:0000256" key="6">
    <source>
        <dbReference type="ARBA" id="ARBA00022989"/>
    </source>
</evidence>
<evidence type="ECO:0000313" key="10">
    <source>
        <dbReference type="Proteomes" id="UP000198145"/>
    </source>
</evidence>
<feature type="transmembrane region" description="Helical" evidence="8">
    <location>
        <begin position="225"/>
        <end position="246"/>
    </location>
</feature>
<dbReference type="PANTHER" id="PTHR30269">
    <property type="entry name" value="TRANSMEMBRANE PROTEIN YFCA"/>
    <property type="match status" value="1"/>
</dbReference>
<gene>
    <name evidence="9" type="ORF">CEG18_26655</name>
</gene>
<comment type="subcellular location">
    <subcellularLocation>
        <location evidence="1 8">Cell membrane</location>
        <topology evidence="1 8">Multi-pass membrane protein</topology>
    </subcellularLocation>
</comment>
<dbReference type="Pfam" id="PF01925">
    <property type="entry name" value="TauE"/>
    <property type="match status" value="1"/>
</dbReference>
<name>A0A2D0ABW2_PSENT</name>
<keyword evidence="5 8" id="KW-0812">Transmembrane</keyword>
<dbReference type="eggNOG" id="COG0730">
    <property type="taxonomic scope" value="Bacteria"/>
</dbReference>
<dbReference type="AlphaFoldDB" id="A0A2D0ABW2"/>
<dbReference type="STRING" id="46680.GCA_000807755_01446"/>
<evidence type="ECO:0000256" key="4">
    <source>
        <dbReference type="ARBA" id="ARBA00022475"/>
    </source>
</evidence>
<sequence>MNAPVIALGGFILLAYTLEAITGFGSVVIALSLGALLMPIETLLPILVPLNIGMTGYLCWRHRRLIDTALLLRTVLPGMLIGMLIGYLLLPHLDPQPLKRGLGVLILWFAGRELWRLRVSAPKRGRTPHWVVRLATGAAGVCHGLFASGGPLLVYALSTRPLDKTRLRATLVCVWFTLNGLLTFAFLLDGRLRPALPQVLAYAPLLLLGVWLGERLHHRFEEHHFRLAIHCLLLVSGVLLLSPWSLL</sequence>
<evidence type="ECO:0000256" key="3">
    <source>
        <dbReference type="ARBA" id="ARBA00022448"/>
    </source>
</evidence>
<evidence type="ECO:0000256" key="8">
    <source>
        <dbReference type="RuleBase" id="RU363041"/>
    </source>
</evidence>
<reference evidence="9 10" key="1">
    <citation type="submission" date="2017-06" db="EMBL/GenBank/DDBJ databases">
        <title>Draft genome of Pseudomonas nitroreducens DF05.</title>
        <authorList>
            <person name="Iyer R."/>
        </authorList>
    </citation>
    <scope>NUCLEOTIDE SEQUENCE [LARGE SCALE GENOMIC DNA]</scope>
    <source>
        <strain evidence="9 10">DF05</strain>
    </source>
</reference>
<comment type="similarity">
    <text evidence="2 8">Belongs to the 4-toluene sulfonate uptake permease (TSUP) (TC 2.A.102) family.</text>
</comment>
<evidence type="ECO:0000256" key="5">
    <source>
        <dbReference type="ARBA" id="ARBA00022692"/>
    </source>
</evidence>
<evidence type="ECO:0000256" key="7">
    <source>
        <dbReference type="ARBA" id="ARBA00023136"/>
    </source>
</evidence>
<feature type="transmembrane region" description="Helical" evidence="8">
    <location>
        <begin position="130"/>
        <end position="157"/>
    </location>
</feature>
<organism evidence="9 10">
    <name type="scientific">Pseudomonas nitroreducens</name>
    <dbReference type="NCBI Taxonomy" id="46680"/>
    <lineage>
        <taxon>Bacteria</taxon>
        <taxon>Pseudomonadati</taxon>
        <taxon>Pseudomonadota</taxon>
        <taxon>Gammaproteobacteria</taxon>
        <taxon>Pseudomonadales</taxon>
        <taxon>Pseudomonadaceae</taxon>
        <taxon>Pseudomonas</taxon>
    </lineage>
</organism>
<dbReference type="InterPro" id="IPR002781">
    <property type="entry name" value="TM_pro_TauE-like"/>
</dbReference>
<feature type="transmembrane region" description="Helical" evidence="8">
    <location>
        <begin position="70"/>
        <end position="90"/>
    </location>
</feature>
<keyword evidence="3" id="KW-0813">Transport</keyword>
<feature type="transmembrane region" description="Helical" evidence="8">
    <location>
        <begin position="36"/>
        <end position="58"/>
    </location>
</feature>
<dbReference type="PANTHER" id="PTHR30269:SF37">
    <property type="entry name" value="MEMBRANE TRANSPORTER PROTEIN"/>
    <property type="match status" value="1"/>
</dbReference>
<feature type="transmembrane region" description="Helical" evidence="8">
    <location>
        <begin position="194"/>
        <end position="213"/>
    </location>
</feature>
<dbReference type="InterPro" id="IPR052017">
    <property type="entry name" value="TSUP"/>
</dbReference>
<keyword evidence="7 8" id="KW-0472">Membrane</keyword>
<protein>
    <recommendedName>
        <fullName evidence="8">Probable membrane transporter protein</fullName>
    </recommendedName>
</protein>
<accession>A0A2D0ABW2</accession>